<dbReference type="PANTHER" id="PTHR45992">
    <property type="entry name" value="EUKARYOTIC ELONGATION FACTOR 2 KINASE-RELATED"/>
    <property type="match status" value="1"/>
</dbReference>
<evidence type="ECO:0000256" key="4">
    <source>
        <dbReference type="ARBA" id="ARBA00022777"/>
    </source>
</evidence>
<keyword evidence="2" id="KW-0808">Transferase</keyword>
<dbReference type="InterPro" id="IPR051852">
    <property type="entry name" value="Alpha-type_PK"/>
</dbReference>
<evidence type="ECO:0000313" key="8">
    <source>
        <dbReference type="Proteomes" id="UP000001861"/>
    </source>
</evidence>
<keyword evidence="3" id="KW-0547">Nucleotide-binding</keyword>
<dbReference type="InParanoid" id="A8P9K5"/>
<dbReference type="SMART" id="SM00811">
    <property type="entry name" value="Alpha_kinase"/>
    <property type="match status" value="1"/>
</dbReference>
<protein>
    <submittedName>
        <fullName evidence="7">Atypical/Alpha protein kinase</fullName>
    </submittedName>
</protein>
<evidence type="ECO:0000259" key="6">
    <source>
        <dbReference type="PROSITE" id="PS51158"/>
    </source>
</evidence>
<organism evidence="7 8">
    <name type="scientific">Coprinopsis cinerea (strain Okayama-7 / 130 / ATCC MYA-4618 / FGSC 9003)</name>
    <name type="common">Inky cap fungus</name>
    <name type="synonym">Hormographiella aspergillata</name>
    <dbReference type="NCBI Taxonomy" id="240176"/>
    <lineage>
        <taxon>Eukaryota</taxon>
        <taxon>Fungi</taxon>
        <taxon>Dikarya</taxon>
        <taxon>Basidiomycota</taxon>
        <taxon>Agaricomycotina</taxon>
        <taxon>Agaricomycetes</taxon>
        <taxon>Agaricomycetidae</taxon>
        <taxon>Agaricales</taxon>
        <taxon>Agaricineae</taxon>
        <taxon>Psathyrellaceae</taxon>
        <taxon>Coprinopsis</taxon>
    </lineage>
</organism>
<evidence type="ECO:0000256" key="2">
    <source>
        <dbReference type="ARBA" id="ARBA00022679"/>
    </source>
</evidence>
<evidence type="ECO:0000256" key="3">
    <source>
        <dbReference type="ARBA" id="ARBA00022741"/>
    </source>
</evidence>
<dbReference type="GO" id="GO:0005524">
    <property type="term" value="F:ATP binding"/>
    <property type="evidence" value="ECO:0007669"/>
    <property type="project" value="UniProtKB-KW"/>
</dbReference>
<dbReference type="RefSeq" id="XP_001839792.2">
    <property type="nucleotide sequence ID" value="XM_001839740.2"/>
</dbReference>
<dbReference type="Pfam" id="PF02816">
    <property type="entry name" value="Alpha_kinase"/>
    <property type="match status" value="1"/>
</dbReference>
<dbReference type="SUPFAM" id="SSF56112">
    <property type="entry name" value="Protein kinase-like (PK-like)"/>
    <property type="match status" value="1"/>
</dbReference>
<proteinExistence type="predicted"/>
<accession>A8P9K5</accession>
<dbReference type="HOGENOM" id="CLU_415626_0_0_1"/>
<dbReference type="GO" id="GO:0004674">
    <property type="term" value="F:protein serine/threonine kinase activity"/>
    <property type="evidence" value="ECO:0007669"/>
    <property type="project" value="UniProtKB-KW"/>
</dbReference>
<dbReference type="Gene3D" id="3.20.200.10">
    <property type="entry name" value="MHCK/EF2 kinase"/>
    <property type="match status" value="1"/>
</dbReference>
<dbReference type="eggNOG" id="ENOG502SJRR">
    <property type="taxonomic scope" value="Eukaryota"/>
</dbReference>
<keyword evidence="8" id="KW-1185">Reference proteome</keyword>
<dbReference type="EMBL" id="AACS02000011">
    <property type="protein sequence ID" value="EAU82028.2"/>
    <property type="molecule type" value="Genomic_DNA"/>
</dbReference>
<dbReference type="GO" id="GO:1903013">
    <property type="term" value="P:response to differentiation-inducing factor 1"/>
    <property type="evidence" value="ECO:0007669"/>
    <property type="project" value="TreeGrafter"/>
</dbReference>
<dbReference type="InterPro" id="IPR004166">
    <property type="entry name" value="a-kinase_dom"/>
</dbReference>
<dbReference type="GO" id="GO:0031037">
    <property type="term" value="P:myosin II filament disassembly"/>
    <property type="evidence" value="ECO:0007669"/>
    <property type="project" value="TreeGrafter"/>
</dbReference>
<evidence type="ECO:0000313" key="7">
    <source>
        <dbReference type="EMBL" id="EAU82028.2"/>
    </source>
</evidence>
<dbReference type="OMA" id="FEACAHE"/>
<feature type="domain" description="Alpha-type protein kinase" evidence="6">
    <location>
        <begin position="346"/>
        <end position="581"/>
    </location>
</feature>
<dbReference type="GeneID" id="6016410"/>
<keyword evidence="4 7" id="KW-0418">Kinase</keyword>
<reference evidence="7 8" key="1">
    <citation type="journal article" date="2010" name="Proc. Natl. Acad. Sci. U.S.A.">
        <title>Insights into evolution of multicellular fungi from the assembled chromosomes of the mushroom Coprinopsis cinerea (Coprinus cinereus).</title>
        <authorList>
            <person name="Stajich J.E."/>
            <person name="Wilke S.K."/>
            <person name="Ahren D."/>
            <person name="Au C.H."/>
            <person name="Birren B.W."/>
            <person name="Borodovsky M."/>
            <person name="Burns C."/>
            <person name="Canback B."/>
            <person name="Casselton L.A."/>
            <person name="Cheng C.K."/>
            <person name="Deng J."/>
            <person name="Dietrich F.S."/>
            <person name="Fargo D.C."/>
            <person name="Farman M.L."/>
            <person name="Gathman A.C."/>
            <person name="Goldberg J."/>
            <person name="Guigo R."/>
            <person name="Hoegger P.J."/>
            <person name="Hooker J.B."/>
            <person name="Huggins A."/>
            <person name="James T.Y."/>
            <person name="Kamada T."/>
            <person name="Kilaru S."/>
            <person name="Kodira C."/>
            <person name="Kues U."/>
            <person name="Kupfer D."/>
            <person name="Kwan H.S."/>
            <person name="Lomsadze A."/>
            <person name="Li W."/>
            <person name="Lilly W.W."/>
            <person name="Ma L.J."/>
            <person name="Mackey A.J."/>
            <person name="Manning G."/>
            <person name="Martin F."/>
            <person name="Muraguchi H."/>
            <person name="Natvig D.O."/>
            <person name="Palmerini H."/>
            <person name="Ramesh M.A."/>
            <person name="Rehmeyer C.J."/>
            <person name="Roe B.A."/>
            <person name="Shenoy N."/>
            <person name="Stanke M."/>
            <person name="Ter-Hovhannisyan V."/>
            <person name="Tunlid A."/>
            <person name="Velagapudi R."/>
            <person name="Vision T.J."/>
            <person name="Zeng Q."/>
            <person name="Zolan M.E."/>
            <person name="Pukkila P.J."/>
        </authorList>
    </citation>
    <scope>NUCLEOTIDE SEQUENCE [LARGE SCALE GENOMIC DNA]</scope>
    <source>
        <strain evidence="8">Okayama-7 / 130 / ATCC MYA-4618 / FGSC 9003</strain>
    </source>
</reference>
<dbReference type="PROSITE" id="PS51158">
    <property type="entry name" value="ALPHA_KINASE"/>
    <property type="match status" value="1"/>
</dbReference>
<sequence length="600" mass="66310">MARCSGCSQRFDLLVEGTRCGRCTKRAPRPNVEEWGMCNKCGEVFEFMDQNVCFDCSKYTAGNGVQQASREAIANPVNVRTHTNSGGGTSAQFQGAGNQQLQEEALRIMSSMSHSFQGRIAPSKLKLKTAAELGIPRPVKRLNLKIVKLFDFRQGKYLPGAPFHADNTEYPDDTPMATVLEDIRTKVDNAYKKDRDYRVYDINEFTMLWASARVAVDPSLCTGTLRDLWRACSANSLLVSPADVKKSLIEWAVAVNYDEARNDTDDDDTVPKFKGKTKASLFRISYTNPNRSLDVGAAALQANTSKGASAKRMRTIIPSGRNAYVTRLGVAQSTGIVHIVLKGYWTWVEDSAVWVEEQEPFKVVVDKESFASGVTKKAVKMYIDKKKYAAKYFYDIDGSGAVSHKDNLVHLKDELLRGHILEVAAEKFVKSARHAKISTYDIRGPAESFILTVVEGPSKGRAWLVDPLFENAVMRKFSGTDLAGANSDLAGRTCDAFAHFSLDDSDGSVVFVDIQGIDSSTLPITSGIPLNVAHSVTLFDVMIHSSDGVYGLGDQGWTGIRDFVTQHKCNTICAKLGLRDVRELWDEYHADEHPALEHKT</sequence>
<dbReference type="KEGG" id="cci:CC1G_12594"/>
<dbReference type="PANTHER" id="PTHR45992:SF2">
    <property type="entry name" value="EUKARYOTIC ELONGATION FACTOR 2 KINASE"/>
    <property type="match status" value="1"/>
</dbReference>
<comment type="caution">
    <text evidence="7">The sequence shown here is derived from an EMBL/GenBank/DDBJ whole genome shotgun (WGS) entry which is preliminary data.</text>
</comment>
<dbReference type="Proteomes" id="UP000001861">
    <property type="component" value="Unassembled WGS sequence"/>
</dbReference>
<evidence type="ECO:0000256" key="5">
    <source>
        <dbReference type="ARBA" id="ARBA00022840"/>
    </source>
</evidence>
<dbReference type="CDD" id="cd04515">
    <property type="entry name" value="Alpha_kinase"/>
    <property type="match status" value="1"/>
</dbReference>
<dbReference type="InterPro" id="IPR011009">
    <property type="entry name" value="Kinase-like_dom_sf"/>
</dbReference>
<dbReference type="AlphaFoldDB" id="A8P9K5"/>
<dbReference type="VEuPathDB" id="FungiDB:CC1G_12594"/>
<gene>
    <name evidence="7" type="ORF">CC1G_12594</name>
</gene>
<keyword evidence="1" id="KW-0723">Serine/threonine-protein kinase</keyword>
<evidence type="ECO:0000256" key="1">
    <source>
        <dbReference type="ARBA" id="ARBA00022527"/>
    </source>
</evidence>
<keyword evidence="5" id="KW-0067">ATP-binding</keyword>
<name>A8P9K5_COPC7</name>
<dbReference type="OrthoDB" id="301415at2759"/>